<protein>
    <submittedName>
        <fullName evidence="2">Uncharacterized protein</fullName>
    </submittedName>
</protein>
<keyword evidence="3" id="KW-1185">Reference proteome</keyword>
<dbReference type="Gramene" id="rna-AYBTSS11_LOCUS27266">
    <property type="protein sequence ID" value="CAJ1975164.1"/>
    <property type="gene ID" value="gene-AYBTSS11_LOCUS27266"/>
</dbReference>
<evidence type="ECO:0000313" key="2">
    <source>
        <dbReference type="EMBL" id="CAJ1975164.1"/>
    </source>
</evidence>
<reference evidence="2" key="1">
    <citation type="submission" date="2023-10" db="EMBL/GenBank/DDBJ databases">
        <authorList>
            <person name="Domelevo Entfellner J.-B."/>
        </authorList>
    </citation>
    <scope>NUCLEOTIDE SEQUENCE</scope>
</reference>
<dbReference type="AlphaFoldDB" id="A0AA86TIU7"/>
<keyword evidence="1" id="KW-0812">Transmembrane</keyword>
<proteinExistence type="predicted"/>
<gene>
    <name evidence="2" type="ORF">AYBTSS11_LOCUS27266</name>
</gene>
<dbReference type="EMBL" id="OY731406">
    <property type="protein sequence ID" value="CAJ1975164.1"/>
    <property type="molecule type" value="Genomic_DNA"/>
</dbReference>
<keyword evidence="1" id="KW-0472">Membrane</keyword>
<dbReference type="Proteomes" id="UP001189624">
    <property type="component" value="Chromosome 9"/>
</dbReference>
<sequence>MPRAIIGRSCHLCLHQYLSIASVDAIRMGCEQKEGYLFGLCWFSISSIICLIFGLDLLWVWMAGGDAMRVVERDDYIHGVKGETKGGGEVFGSSAMACVQMVYAKLRLVPLSLNDVDYSRDVLGPETQDKPASFARTLTQWVFCSKIGVLKDTRNRTLHGIYVCKVASGVTELVIMCANPTGGNCHMPYGGFSPFLKEDDNKILRNGNSNGLNPSVSMMGRGKVRPEFCVKAPQVEAALQTRWSSGIRFKMT</sequence>
<name>A0AA86TIU7_9FABA</name>
<accession>A0AA86TIU7</accession>
<evidence type="ECO:0000313" key="3">
    <source>
        <dbReference type="Proteomes" id="UP001189624"/>
    </source>
</evidence>
<evidence type="ECO:0000256" key="1">
    <source>
        <dbReference type="SAM" id="Phobius"/>
    </source>
</evidence>
<organism evidence="2 3">
    <name type="scientific">Sphenostylis stenocarpa</name>
    <dbReference type="NCBI Taxonomy" id="92480"/>
    <lineage>
        <taxon>Eukaryota</taxon>
        <taxon>Viridiplantae</taxon>
        <taxon>Streptophyta</taxon>
        <taxon>Embryophyta</taxon>
        <taxon>Tracheophyta</taxon>
        <taxon>Spermatophyta</taxon>
        <taxon>Magnoliopsida</taxon>
        <taxon>eudicotyledons</taxon>
        <taxon>Gunneridae</taxon>
        <taxon>Pentapetalae</taxon>
        <taxon>rosids</taxon>
        <taxon>fabids</taxon>
        <taxon>Fabales</taxon>
        <taxon>Fabaceae</taxon>
        <taxon>Papilionoideae</taxon>
        <taxon>50 kb inversion clade</taxon>
        <taxon>NPAAA clade</taxon>
        <taxon>indigoferoid/millettioid clade</taxon>
        <taxon>Phaseoleae</taxon>
        <taxon>Sphenostylis</taxon>
    </lineage>
</organism>
<keyword evidence="1" id="KW-1133">Transmembrane helix</keyword>
<feature type="transmembrane region" description="Helical" evidence="1">
    <location>
        <begin position="36"/>
        <end position="62"/>
    </location>
</feature>